<dbReference type="PANTHER" id="PTHR43309">
    <property type="entry name" value="5-OXOPROLINASE SUBUNIT C"/>
    <property type="match status" value="1"/>
</dbReference>
<sequence>MKVEVISKGLFSLIVDEGRKGKQRQGFSQSGPMDEIAYRWANFLAHNPDNTPCLEVMGKMTVCFHEPTIVAVAGRQVKVQVNGHDQPSYSSIKVNKNDRLSFESEYVGSKAYLAICGQWKVPYHVDSACTVVRESLGGLHGDGRVISDSDCIDISRCDEQTYATLSVRQLPIRHSMSMQHGISIKHSMSIKCGENVAYDLNAPLRVIKGYQEAHFSQVAKRMFESSEYTVSSSIDRMGYRLTGADIASSLSSMRSEAIHVGAIQVPPDGQPIIMMRDRQTLGGYPKLGCLNPLDVSRLAQRVPGETVSFIFQNSEEARADILLSRQHVQRLRGEIA</sequence>
<dbReference type="RefSeq" id="WP_163107254.1">
    <property type="nucleotide sequence ID" value="NZ_JAAAWO010000011.1"/>
</dbReference>
<comment type="caution">
    <text evidence="5">The sequence shown here is derived from an EMBL/GenBank/DDBJ whole genome shotgun (WGS) entry which is preliminary data.</text>
</comment>
<accession>A0A6N9TPT2</accession>
<dbReference type="SUPFAM" id="SSF50891">
    <property type="entry name" value="Cyclophilin-like"/>
    <property type="match status" value="1"/>
</dbReference>
<evidence type="ECO:0000256" key="3">
    <source>
        <dbReference type="ARBA" id="ARBA00022840"/>
    </source>
</evidence>
<evidence type="ECO:0000313" key="5">
    <source>
        <dbReference type="EMBL" id="NDW16658.1"/>
    </source>
</evidence>
<evidence type="ECO:0000313" key="6">
    <source>
        <dbReference type="Proteomes" id="UP000471381"/>
    </source>
</evidence>
<reference evidence="5 6" key="1">
    <citation type="submission" date="2020-01" db="EMBL/GenBank/DDBJ databases">
        <title>Genomes of bacteria type strains.</title>
        <authorList>
            <person name="Chen J."/>
            <person name="Zhu S."/>
            <person name="Yang J."/>
        </authorList>
    </citation>
    <scope>NUCLEOTIDE SEQUENCE [LARGE SCALE GENOMIC DNA]</scope>
    <source>
        <strain evidence="5 6">LMG 24078</strain>
    </source>
</reference>
<dbReference type="Proteomes" id="UP000471381">
    <property type="component" value="Unassembled WGS sequence"/>
</dbReference>
<dbReference type="InterPro" id="IPR003778">
    <property type="entry name" value="CT_A_B"/>
</dbReference>
<keyword evidence="6" id="KW-1185">Reference proteome</keyword>
<keyword evidence="2" id="KW-0378">Hydrolase</keyword>
<protein>
    <submittedName>
        <fullName evidence="5">Carboxylase</fullName>
    </submittedName>
</protein>
<dbReference type="AlphaFoldDB" id="A0A6N9TPT2"/>
<evidence type="ECO:0000256" key="2">
    <source>
        <dbReference type="ARBA" id="ARBA00022801"/>
    </source>
</evidence>
<dbReference type="PANTHER" id="PTHR43309:SF4">
    <property type="entry name" value="CARBOXYLTRANSFERASE DOMAIN-CONTAINING PROTEIN"/>
    <property type="match status" value="1"/>
</dbReference>
<keyword evidence="1" id="KW-0547">Nucleotide-binding</keyword>
<dbReference type="GO" id="GO:0016787">
    <property type="term" value="F:hydrolase activity"/>
    <property type="evidence" value="ECO:0007669"/>
    <property type="project" value="UniProtKB-KW"/>
</dbReference>
<gene>
    <name evidence="5" type="ORF">GTQ48_14180</name>
</gene>
<dbReference type="InterPro" id="IPR052708">
    <property type="entry name" value="PxpC"/>
</dbReference>
<dbReference type="GO" id="GO:0005524">
    <property type="term" value="F:ATP binding"/>
    <property type="evidence" value="ECO:0007669"/>
    <property type="project" value="UniProtKB-KW"/>
</dbReference>
<name>A0A6N9TPT2_9ALTE</name>
<proteinExistence type="predicted"/>
<dbReference type="SMART" id="SM00797">
    <property type="entry name" value="AHS2"/>
    <property type="match status" value="1"/>
</dbReference>
<keyword evidence="3" id="KW-0067">ATP-binding</keyword>
<dbReference type="EMBL" id="JAAAWO010000011">
    <property type="protein sequence ID" value="NDW16658.1"/>
    <property type="molecule type" value="Genomic_DNA"/>
</dbReference>
<feature type="domain" description="Carboxyltransferase" evidence="4">
    <location>
        <begin position="24"/>
        <end position="328"/>
    </location>
</feature>
<dbReference type="InterPro" id="IPR029000">
    <property type="entry name" value="Cyclophilin-like_dom_sf"/>
</dbReference>
<dbReference type="Pfam" id="PF02626">
    <property type="entry name" value="CT_A_B"/>
    <property type="match status" value="1"/>
</dbReference>
<dbReference type="Gene3D" id="2.40.100.10">
    <property type="entry name" value="Cyclophilin-like"/>
    <property type="match status" value="1"/>
</dbReference>
<organism evidence="5 6">
    <name type="scientific">Alteromonas genovensis</name>
    <dbReference type="NCBI Taxonomy" id="471225"/>
    <lineage>
        <taxon>Bacteria</taxon>
        <taxon>Pseudomonadati</taxon>
        <taxon>Pseudomonadota</taxon>
        <taxon>Gammaproteobacteria</taxon>
        <taxon>Alteromonadales</taxon>
        <taxon>Alteromonadaceae</taxon>
        <taxon>Alteromonas/Salinimonas group</taxon>
        <taxon>Alteromonas</taxon>
    </lineage>
</organism>
<evidence type="ECO:0000259" key="4">
    <source>
        <dbReference type="SMART" id="SM00797"/>
    </source>
</evidence>
<evidence type="ECO:0000256" key="1">
    <source>
        <dbReference type="ARBA" id="ARBA00022741"/>
    </source>
</evidence>